<accession>A0A1Z9Z236</accession>
<dbReference type="OrthoDB" id="581870at2"/>
<feature type="transmembrane region" description="Helical" evidence="6">
    <location>
        <begin position="6"/>
        <end position="26"/>
    </location>
</feature>
<dbReference type="GO" id="GO:0015171">
    <property type="term" value="F:amino acid transmembrane transporter activity"/>
    <property type="evidence" value="ECO:0007669"/>
    <property type="project" value="TreeGrafter"/>
</dbReference>
<dbReference type="RefSeq" id="WP_087619163.1">
    <property type="nucleotide sequence ID" value="NZ_NEXX01000001.1"/>
</dbReference>
<gene>
    <name evidence="7" type="ORF">CAP51_02450</name>
</gene>
<feature type="transmembrane region" description="Helical" evidence="6">
    <location>
        <begin position="181"/>
        <end position="205"/>
    </location>
</feature>
<protein>
    <recommendedName>
        <fullName evidence="9">Threonine transporter RhtB</fullName>
    </recommendedName>
</protein>
<keyword evidence="3 6" id="KW-0812">Transmembrane</keyword>
<comment type="subcellular location">
    <subcellularLocation>
        <location evidence="1">Cell membrane</location>
        <topology evidence="1">Multi-pass membrane protein</topology>
    </subcellularLocation>
</comment>
<feature type="transmembrane region" description="Helical" evidence="6">
    <location>
        <begin position="150"/>
        <end position="169"/>
    </location>
</feature>
<evidence type="ECO:0000256" key="2">
    <source>
        <dbReference type="ARBA" id="ARBA00022475"/>
    </source>
</evidence>
<name>A0A1Z9Z236_9GAMM</name>
<keyword evidence="4 6" id="KW-1133">Transmembrane helix</keyword>
<keyword evidence="5 6" id="KW-0472">Membrane</keyword>
<dbReference type="InterPro" id="IPR001123">
    <property type="entry name" value="LeuE-type"/>
</dbReference>
<evidence type="ECO:0000313" key="7">
    <source>
        <dbReference type="EMBL" id="OUY08496.1"/>
    </source>
</evidence>
<keyword evidence="8" id="KW-1185">Reference proteome</keyword>
<feature type="transmembrane region" description="Helical" evidence="6">
    <location>
        <begin position="113"/>
        <end position="138"/>
    </location>
</feature>
<dbReference type="PANTHER" id="PTHR30086:SF17">
    <property type="entry name" value="LYSE FAMILY TRANSLOCATOR"/>
    <property type="match status" value="1"/>
</dbReference>
<dbReference type="PANTHER" id="PTHR30086">
    <property type="entry name" value="ARGININE EXPORTER PROTEIN ARGO"/>
    <property type="match status" value="1"/>
</dbReference>
<dbReference type="AlphaFoldDB" id="A0A1Z9Z236"/>
<reference evidence="7 8" key="1">
    <citation type="submission" date="2017-05" db="EMBL/GenBank/DDBJ databases">
        <title>Acinetobacter populi ANC 5415 (= PBJ7), whole genome shotgun sequencing project.</title>
        <authorList>
            <person name="Nemec A."/>
            <person name="Radolfova-Krizova L."/>
        </authorList>
    </citation>
    <scope>NUCLEOTIDE SEQUENCE [LARGE SCALE GENOMIC DNA]</scope>
    <source>
        <strain evidence="7 8">PBJ7</strain>
    </source>
</reference>
<feature type="transmembrane region" description="Helical" evidence="6">
    <location>
        <begin position="71"/>
        <end position="92"/>
    </location>
</feature>
<feature type="transmembrane region" description="Helical" evidence="6">
    <location>
        <begin position="38"/>
        <end position="59"/>
    </location>
</feature>
<evidence type="ECO:0000256" key="4">
    <source>
        <dbReference type="ARBA" id="ARBA00022989"/>
    </source>
</evidence>
<evidence type="ECO:0000256" key="1">
    <source>
        <dbReference type="ARBA" id="ARBA00004651"/>
    </source>
</evidence>
<evidence type="ECO:0000256" key="5">
    <source>
        <dbReference type="ARBA" id="ARBA00023136"/>
    </source>
</evidence>
<proteinExistence type="predicted"/>
<evidence type="ECO:0008006" key="9">
    <source>
        <dbReference type="Google" id="ProtNLM"/>
    </source>
</evidence>
<dbReference type="Proteomes" id="UP000196536">
    <property type="component" value="Unassembled WGS sequence"/>
</dbReference>
<comment type="caution">
    <text evidence="7">The sequence shown here is derived from an EMBL/GenBank/DDBJ whole genome shotgun (WGS) entry which is preliminary data.</text>
</comment>
<evidence type="ECO:0000256" key="6">
    <source>
        <dbReference type="SAM" id="Phobius"/>
    </source>
</evidence>
<organism evidence="7 8">
    <name type="scientific">Acinetobacter populi</name>
    <dbReference type="NCBI Taxonomy" id="1582270"/>
    <lineage>
        <taxon>Bacteria</taxon>
        <taxon>Pseudomonadati</taxon>
        <taxon>Pseudomonadota</taxon>
        <taxon>Gammaproteobacteria</taxon>
        <taxon>Moraxellales</taxon>
        <taxon>Moraxellaceae</taxon>
        <taxon>Acinetobacter</taxon>
    </lineage>
</organism>
<sequence length="210" mass="24272">MNTFLLIATTHFLALLSPGPDFFLILRTSLTRSRICCFYLCLGIAVGNAIYIAMVFTGFKQFAQYPQLFSFIQFLGGCYLLYLSFSIFKASTQHVIAERQHIDLQRQRSIFQYFLMGLLSSLLNPKNALFYASLISLLGPNIRLPTQLFYALWMIAVVLSWDLLIAWLFQRPQVLEKFNRYLSIIEKITATLFFCFAAILFGLLFKQYCI</sequence>
<dbReference type="EMBL" id="NEXX01000001">
    <property type="protein sequence ID" value="OUY08496.1"/>
    <property type="molecule type" value="Genomic_DNA"/>
</dbReference>
<keyword evidence="2" id="KW-1003">Cell membrane</keyword>
<evidence type="ECO:0000256" key="3">
    <source>
        <dbReference type="ARBA" id="ARBA00022692"/>
    </source>
</evidence>
<dbReference type="Pfam" id="PF01810">
    <property type="entry name" value="LysE"/>
    <property type="match status" value="1"/>
</dbReference>
<dbReference type="GO" id="GO:0005886">
    <property type="term" value="C:plasma membrane"/>
    <property type="evidence" value="ECO:0007669"/>
    <property type="project" value="UniProtKB-SubCell"/>
</dbReference>
<evidence type="ECO:0000313" key="8">
    <source>
        <dbReference type="Proteomes" id="UP000196536"/>
    </source>
</evidence>